<evidence type="ECO:0000313" key="2">
    <source>
        <dbReference type="EMBL" id="RVW11454.1"/>
    </source>
</evidence>
<comment type="caution">
    <text evidence="2">The sequence shown here is derived from an EMBL/GenBank/DDBJ whole genome shotgun (WGS) entry which is preliminary data.</text>
</comment>
<organism evidence="2 3">
    <name type="scientific">Prescottella agglutinans</name>
    <dbReference type="NCBI Taxonomy" id="1644129"/>
    <lineage>
        <taxon>Bacteria</taxon>
        <taxon>Bacillati</taxon>
        <taxon>Actinomycetota</taxon>
        <taxon>Actinomycetes</taxon>
        <taxon>Mycobacteriales</taxon>
        <taxon>Nocardiaceae</taxon>
        <taxon>Prescottella</taxon>
    </lineage>
</organism>
<keyword evidence="3" id="KW-1185">Reference proteome</keyword>
<dbReference type="AlphaFoldDB" id="A0A3S3ALX3"/>
<dbReference type="Proteomes" id="UP000286208">
    <property type="component" value="Unassembled WGS sequence"/>
</dbReference>
<evidence type="ECO:0000256" key="1">
    <source>
        <dbReference type="SAM" id="MobiDB-lite"/>
    </source>
</evidence>
<sequence>MAGDIVPIELGLTRGDLVTLWAPRWREGDDEWEAFLGHEEDLYGFGSVAALAAFIRTDDDNDLVEHPAWPVVSKLAAPELEPEESHTFDLVGVPELAAGDPEALTLTELESTFDMVRNIGEVCDLEPVVKFFENHPETAYLRGGVEQFVGRDGEALWDRIGTAVAEDWDAVIDAIDSIVATPDVDADALSVAEAEILAAEENVVDADDDAEDAEDYEEFDAEDQDEEQEETFWTGVGIDPIKIITPVTTYYSLRCYLDEHAVFLGRGGRISVFGSERALARYLADNHDHDLARVSTYENVQNAAVDGSLHIEVTDENVYVLPGLADDLAEGPDAVDADQLELAVELFTDAADFARDDATDAALASSTPLGWYVSYILEPTPGRMTPNPPFQAEAETWRALEAEFEARLRPE</sequence>
<dbReference type="OrthoDB" id="3350465at2"/>
<dbReference type="RefSeq" id="WP_127914574.1">
    <property type="nucleotide sequence ID" value="NZ_RKLP01000001.1"/>
</dbReference>
<feature type="region of interest" description="Disordered" evidence="1">
    <location>
        <begin position="205"/>
        <end position="229"/>
    </location>
</feature>
<reference evidence="2 3" key="1">
    <citation type="submission" date="2018-11" db="EMBL/GenBank/DDBJ databases">
        <title>Rhodococcus spongicola sp. nov. and Rhodococcus xishaensis sp. nov. from marine sponges.</title>
        <authorList>
            <person name="Li L."/>
            <person name="Lin H.W."/>
        </authorList>
    </citation>
    <scope>NUCLEOTIDE SEQUENCE [LARGE SCALE GENOMIC DNA]</scope>
    <source>
        <strain evidence="2 3">CCTCC AB2014297</strain>
    </source>
</reference>
<name>A0A3S3ALX3_9NOCA</name>
<accession>A0A3S3ALX3</accession>
<evidence type="ECO:0000313" key="3">
    <source>
        <dbReference type="Proteomes" id="UP000286208"/>
    </source>
</evidence>
<proteinExistence type="predicted"/>
<dbReference type="EMBL" id="RKLP01000001">
    <property type="protein sequence ID" value="RVW11454.1"/>
    <property type="molecule type" value="Genomic_DNA"/>
</dbReference>
<gene>
    <name evidence="2" type="ORF">EGT67_03320</name>
</gene>
<protein>
    <submittedName>
        <fullName evidence="2">Primosomal protein</fullName>
    </submittedName>
</protein>